<evidence type="ECO:0000256" key="1">
    <source>
        <dbReference type="SAM" id="SignalP"/>
    </source>
</evidence>
<evidence type="ECO:0008006" key="4">
    <source>
        <dbReference type="Google" id="ProtNLM"/>
    </source>
</evidence>
<sequence>MRILMTVLVILVSVDVVHTDDMPMMLALTGLRLSLTSLNRVMGDENMYGVVGAISTGATTTTGSDLLQGPSGQQEREYTPALGKVDAKLVLAAGESHQH</sequence>
<dbReference type="Proteomes" id="UP001359559">
    <property type="component" value="Unassembled WGS sequence"/>
</dbReference>
<dbReference type="EMBL" id="JAYKXN010000003">
    <property type="protein sequence ID" value="KAK7302087.1"/>
    <property type="molecule type" value="Genomic_DNA"/>
</dbReference>
<feature type="chain" id="PRO_5042918719" description="Secreted protein" evidence="1">
    <location>
        <begin position="20"/>
        <end position="99"/>
    </location>
</feature>
<dbReference type="AlphaFoldDB" id="A0AAN9PLW7"/>
<reference evidence="2 3" key="1">
    <citation type="submission" date="2024-01" db="EMBL/GenBank/DDBJ databases">
        <title>The genomes of 5 underutilized Papilionoideae crops provide insights into root nodulation and disease resistance.</title>
        <authorList>
            <person name="Yuan L."/>
        </authorList>
    </citation>
    <scope>NUCLEOTIDE SEQUENCE [LARGE SCALE GENOMIC DNA]</scope>
    <source>
        <strain evidence="2">LY-2023</strain>
        <tissue evidence="2">Leaf</tissue>
    </source>
</reference>
<evidence type="ECO:0000313" key="3">
    <source>
        <dbReference type="Proteomes" id="UP001359559"/>
    </source>
</evidence>
<feature type="signal peptide" evidence="1">
    <location>
        <begin position="1"/>
        <end position="19"/>
    </location>
</feature>
<protein>
    <recommendedName>
        <fullName evidence="4">Secreted protein</fullName>
    </recommendedName>
</protein>
<accession>A0AAN9PLW7</accession>
<keyword evidence="3" id="KW-1185">Reference proteome</keyword>
<proteinExistence type="predicted"/>
<evidence type="ECO:0000313" key="2">
    <source>
        <dbReference type="EMBL" id="KAK7302087.1"/>
    </source>
</evidence>
<comment type="caution">
    <text evidence="2">The sequence shown here is derived from an EMBL/GenBank/DDBJ whole genome shotgun (WGS) entry which is preliminary data.</text>
</comment>
<name>A0AAN9PLW7_CLITE</name>
<keyword evidence="1" id="KW-0732">Signal</keyword>
<gene>
    <name evidence="2" type="ORF">RJT34_12966</name>
</gene>
<organism evidence="2 3">
    <name type="scientific">Clitoria ternatea</name>
    <name type="common">Butterfly pea</name>
    <dbReference type="NCBI Taxonomy" id="43366"/>
    <lineage>
        <taxon>Eukaryota</taxon>
        <taxon>Viridiplantae</taxon>
        <taxon>Streptophyta</taxon>
        <taxon>Embryophyta</taxon>
        <taxon>Tracheophyta</taxon>
        <taxon>Spermatophyta</taxon>
        <taxon>Magnoliopsida</taxon>
        <taxon>eudicotyledons</taxon>
        <taxon>Gunneridae</taxon>
        <taxon>Pentapetalae</taxon>
        <taxon>rosids</taxon>
        <taxon>fabids</taxon>
        <taxon>Fabales</taxon>
        <taxon>Fabaceae</taxon>
        <taxon>Papilionoideae</taxon>
        <taxon>50 kb inversion clade</taxon>
        <taxon>NPAAA clade</taxon>
        <taxon>indigoferoid/millettioid clade</taxon>
        <taxon>Phaseoleae</taxon>
        <taxon>Clitoria</taxon>
    </lineage>
</organism>